<comment type="subcellular location">
    <subcellularLocation>
        <location evidence="1">Cell membrane</location>
        <topology evidence="1">Multi-pass membrane protein</topology>
    </subcellularLocation>
</comment>
<dbReference type="NCBIfam" id="NF006521">
    <property type="entry name" value="PRK08965.1-5"/>
    <property type="match status" value="1"/>
</dbReference>
<feature type="transmembrane region" description="Helical" evidence="7">
    <location>
        <begin position="21"/>
        <end position="52"/>
    </location>
</feature>
<dbReference type="GO" id="GO:0008324">
    <property type="term" value="F:monoatomic cation transmembrane transporter activity"/>
    <property type="evidence" value="ECO:0007669"/>
    <property type="project" value="InterPro"/>
</dbReference>
<proteinExistence type="inferred from homology"/>
<dbReference type="InterPro" id="IPR002758">
    <property type="entry name" value="Cation_antiport_E"/>
</dbReference>
<dbReference type="AlphaFoldDB" id="A0A1M5P6Y2"/>
<dbReference type="OrthoDB" id="3837866at2"/>
<keyword evidence="3" id="KW-1003">Cell membrane</keyword>
<keyword evidence="5 7" id="KW-1133">Transmembrane helix</keyword>
<dbReference type="GO" id="GO:0005886">
    <property type="term" value="C:plasma membrane"/>
    <property type="evidence" value="ECO:0007669"/>
    <property type="project" value="UniProtKB-SubCell"/>
</dbReference>
<name>A0A1M5P6Y2_STRHI</name>
<reference evidence="8 9" key="1">
    <citation type="submission" date="2016-11" db="EMBL/GenBank/DDBJ databases">
        <authorList>
            <person name="Jaros S."/>
            <person name="Januszkiewicz K."/>
            <person name="Wedrychowicz H."/>
        </authorList>
    </citation>
    <scope>NUCLEOTIDE SEQUENCE [LARGE SCALE GENOMIC DNA]</scope>
    <source>
        <strain evidence="8 9">DSM 44523</strain>
    </source>
</reference>
<dbReference type="PANTHER" id="PTHR34584">
    <property type="entry name" value="NA(+)/H(+) ANTIPORTER SUBUNIT E1"/>
    <property type="match status" value="1"/>
</dbReference>
<evidence type="ECO:0000256" key="2">
    <source>
        <dbReference type="ARBA" id="ARBA00006228"/>
    </source>
</evidence>
<organism evidence="8 9">
    <name type="scientific">Streptoalloteichus hindustanus</name>
    <dbReference type="NCBI Taxonomy" id="2017"/>
    <lineage>
        <taxon>Bacteria</taxon>
        <taxon>Bacillati</taxon>
        <taxon>Actinomycetota</taxon>
        <taxon>Actinomycetes</taxon>
        <taxon>Pseudonocardiales</taxon>
        <taxon>Pseudonocardiaceae</taxon>
        <taxon>Streptoalloteichus</taxon>
    </lineage>
</organism>
<protein>
    <submittedName>
        <fullName evidence="8">Multisubunit sodium/proton antiporter, MrpE subunit</fullName>
    </submittedName>
</protein>
<evidence type="ECO:0000256" key="5">
    <source>
        <dbReference type="ARBA" id="ARBA00022989"/>
    </source>
</evidence>
<dbReference type="EMBL" id="FQVN01000017">
    <property type="protein sequence ID" value="SHG97522.1"/>
    <property type="molecule type" value="Genomic_DNA"/>
</dbReference>
<evidence type="ECO:0000256" key="4">
    <source>
        <dbReference type="ARBA" id="ARBA00022692"/>
    </source>
</evidence>
<dbReference type="RefSeq" id="WP_073489836.1">
    <property type="nucleotide sequence ID" value="NZ_FQVN01000017.1"/>
</dbReference>
<dbReference type="PANTHER" id="PTHR34584:SF1">
    <property type="entry name" value="NA(+)_H(+) ANTIPORTER SUBUNIT E1"/>
    <property type="match status" value="1"/>
</dbReference>
<evidence type="ECO:0000313" key="8">
    <source>
        <dbReference type="EMBL" id="SHG97522.1"/>
    </source>
</evidence>
<evidence type="ECO:0000256" key="7">
    <source>
        <dbReference type="SAM" id="Phobius"/>
    </source>
</evidence>
<dbReference type="Proteomes" id="UP000184501">
    <property type="component" value="Unassembled WGS sequence"/>
</dbReference>
<accession>A0A1M5P6Y2</accession>
<evidence type="ECO:0000313" key="9">
    <source>
        <dbReference type="Proteomes" id="UP000184501"/>
    </source>
</evidence>
<evidence type="ECO:0000256" key="1">
    <source>
        <dbReference type="ARBA" id="ARBA00004651"/>
    </source>
</evidence>
<comment type="similarity">
    <text evidence="2">Belongs to the CPA3 antiporters (TC 2.A.63) subunit E family.</text>
</comment>
<dbReference type="Pfam" id="PF01899">
    <property type="entry name" value="MNHE"/>
    <property type="match status" value="1"/>
</dbReference>
<feature type="transmembrane region" description="Helical" evidence="7">
    <location>
        <begin position="64"/>
        <end position="84"/>
    </location>
</feature>
<gene>
    <name evidence="8" type="ORF">SAMN05444320_11792</name>
</gene>
<evidence type="ECO:0000256" key="6">
    <source>
        <dbReference type="ARBA" id="ARBA00023136"/>
    </source>
</evidence>
<sequence length="179" mass="19808">MGIRDRLRQAWRRRTGAIGLVVVWLLLWGSVTPLAVLGGVVVAAFVVVLFPLPPLAHRLRVRPLWLVVLLVRLLVDLVVSTVTVTREVVRRGGRVRTAIVAVPLRVRSDLLVTLTANVVSVTPGTLVMELDRNAGVLYAHVLPAPDDPERVRHEVWAIERQVARAFGPDEDVDAALRRP</sequence>
<keyword evidence="4 7" id="KW-0812">Transmembrane</keyword>
<keyword evidence="9" id="KW-1185">Reference proteome</keyword>
<dbReference type="STRING" id="2017.SAMN05444320_11792"/>
<keyword evidence="6 7" id="KW-0472">Membrane</keyword>
<evidence type="ECO:0000256" key="3">
    <source>
        <dbReference type="ARBA" id="ARBA00022475"/>
    </source>
</evidence>